<organism evidence="1 2">
    <name type="scientific">Scophthalmus maximus</name>
    <name type="common">Turbot</name>
    <name type="synonym">Psetta maxima</name>
    <dbReference type="NCBI Taxonomy" id="52904"/>
    <lineage>
        <taxon>Eukaryota</taxon>
        <taxon>Metazoa</taxon>
        <taxon>Chordata</taxon>
        <taxon>Craniata</taxon>
        <taxon>Vertebrata</taxon>
        <taxon>Euteleostomi</taxon>
        <taxon>Actinopterygii</taxon>
        <taxon>Neopterygii</taxon>
        <taxon>Teleostei</taxon>
        <taxon>Neoteleostei</taxon>
        <taxon>Acanthomorphata</taxon>
        <taxon>Carangaria</taxon>
        <taxon>Pleuronectiformes</taxon>
        <taxon>Pleuronectoidei</taxon>
        <taxon>Scophthalmidae</taxon>
        <taxon>Scophthalmus</taxon>
    </lineage>
</organism>
<reference evidence="1 2" key="1">
    <citation type="submission" date="2019-06" db="EMBL/GenBank/DDBJ databases">
        <title>Draft genomes of female and male turbot (Scophthalmus maximus).</title>
        <authorList>
            <person name="Xu H."/>
            <person name="Xu X.-W."/>
            <person name="Shao C."/>
            <person name="Chen S."/>
        </authorList>
    </citation>
    <scope>NUCLEOTIDE SEQUENCE [LARGE SCALE GENOMIC DNA]</scope>
    <source>
        <strain evidence="1">Ysfricsl-2016a</strain>
        <tissue evidence="1">Blood</tissue>
    </source>
</reference>
<accession>A0A6A4T6I0</accession>
<evidence type="ECO:0000313" key="1">
    <source>
        <dbReference type="EMBL" id="KAF0038764.1"/>
    </source>
</evidence>
<comment type="caution">
    <text evidence="1">The sequence shown here is derived from an EMBL/GenBank/DDBJ whole genome shotgun (WGS) entry which is preliminary data.</text>
</comment>
<dbReference type="EMBL" id="VEVO01000008">
    <property type="protein sequence ID" value="KAF0038764.1"/>
    <property type="molecule type" value="Genomic_DNA"/>
</dbReference>
<name>A0A6A4T6I0_SCOMX</name>
<proteinExistence type="predicted"/>
<sequence length="83" mass="8947">MDGEKRRSVISIAVVEEAKLLALNSSSGLIHFPLLFSSSVTAVVQQKYSGVRMPAKCAGDKCKEFSVPLAFLTRVTHQHGDTG</sequence>
<evidence type="ECO:0000313" key="2">
    <source>
        <dbReference type="Proteomes" id="UP000438429"/>
    </source>
</evidence>
<dbReference type="AlphaFoldDB" id="A0A6A4T6I0"/>
<gene>
    <name evidence="1" type="ORF">F2P81_009248</name>
</gene>
<dbReference type="Proteomes" id="UP000438429">
    <property type="component" value="Unassembled WGS sequence"/>
</dbReference>
<protein>
    <submittedName>
        <fullName evidence="1">Uncharacterized protein</fullName>
    </submittedName>
</protein>